<comment type="caution">
    <text evidence="1">The sequence shown here is derived from an EMBL/GenBank/DDBJ whole genome shotgun (WGS) entry which is preliminary data.</text>
</comment>
<name>A0ABQ5MUE8_9MICC</name>
<proteinExistence type="predicted"/>
<dbReference type="RefSeq" id="WP_264795677.1">
    <property type="nucleotide sequence ID" value="NZ_BRVS01000008.1"/>
</dbReference>
<dbReference type="Proteomes" id="UP001209654">
    <property type="component" value="Unassembled WGS sequence"/>
</dbReference>
<dbReference type="EMBL" id="BRVS01000008">
    <property type="protein sequence ID" value="GLB67559.1"/>
    <property type="molecule type" value="Genomic_DNA"/>
</dbReference>
<protein>
    <submittedName>
        <fullName evidence="1">Uncharacterized protein</fullName>
    </submittedName>
</protein>
<evidence type="ECO:0000313" key="2">
    <source>
        <dbReference type="Proteomes" id="UP001209654"/>
    </source>
</evidence>
<evidence type="ECO:0000313" key="1">
    <source>
        <dbReference type="EMBL" id="GLB67559.1"/>
    </source>
</evidence>
<sequence>MERQTALVITAGLPLESAIRQSMRLVDGLLEGLPYAHDSSRTELYAAGMAGTLRAKLALPRRLPGADPFGTSSGPLRFIWSGGTWFTPGSCPPAPRDDNGATAWQWLHFNALHRIPPDSACFLWDIYPLEPADAA</sequence>
<reference evidence="1 2" key="1">
    <citation type="journal article" date="2023" name="Int. J. Syst. Evol. Microbiol.">
        <title>Arthrobacter mangrovi sp. nov., an actinobacterium isolated from the rhizosphere of a mangrove.</title>
        <authorList>
            <person name="Hamada M."/>
            <person name="Saitou S."/>
            <person name="Enomoto N."/>
            <person name="Nanri K."/>
            <person name="Hidaka K."/>
            <person name="Miura T."/>
            <person name="Tamura T."/>
        </authorList>
    </citation>
    <scope>NUCLEOTIDE SEQUENCE [LARGE SCALE GENOMIC DNA]</scope>
    <source>
        <strain evidence="1 2">NBRC 112813</strain>
    </source>
</reference>
<accession>A0ABQ5MUE8</accession>
<organism evidence="1 2">
    <name type="scientific">Arthrobacter mangrovi</name>
    <dbReference type="NCBI Taxonomy" id="2966350"/>
    <lineage>
        <taxon>Bacteria</taxon>
        <taxon>Bacillati</taxon>
        <taxon>Actinomycetota</taxon>
        <taxon>Actinomycetes</taxon>
        <taxon>Micrococcales</taxon>
        <taxon>Micrococcaceae</taxon>
        <taxon>Arthrobacter</taxon>
    </lineage>
</organism>
<keyword evidence="2" id="KW-1185">Reference proteome</keyword>
<gene>
    <name evidence="1" type="ORF">AHIS1636_19990</name>
</gene>